<dbReference type="Gene3D" id="2.40.50.140">
    <property type="entry name" value="Nucleic acid-binding proteins"/>
    <property type="match status" value="1"/>
</dbReference>
<protein>
    <recommendedName>
        <fullName evidence="2">Replication factor A C-terminal domain-containing protein</fullName>
    </recommendedName>
</protein>
<dbReference type="InterPro" id="IPR013955">
    <property type="entry name" value="Rep_factor-A_C"/>
</dbReference>
<accession>A0A9R1UNN7</accession>
<sequence length="228" mass="26144">MKFLLVSYIVNIRQNPPWYYNACYKCGKRINTVPKTNLSYTSPDKISKSVVIKCKMQYIIPINIQDHTSTIKFTHFDRKTKRLLDINAFELKKIHEAAGDNLQLFPNQMNVLRNRKFAFLVDIISYNVNNDNNIYTIVKLTEDVSIISELESKLELMYPWNQIQTDESFTPSTVDKSSSTSPMKISGDLKRNLHDIYGVDGGDDLSSTKSKRKSIGEGNPLLVPKVEK</sequence>
<evidence type="ECO:0000256" key="1">
    <source>
        <dbReference type="SAM" id="MobiDB-lite"/>
    </source>
</evidence>
<keyword evidence="4" id="KW-1185">Reference proteome</keyword>
<gene>
    <name evidence="3" type="ORF">LSAT_V11C800451070</name>
</gene>
<organism evidence="3 4">
    <name type="scientific">Lactuca sativa</name>
    <name type="common">Garden lettuce</name>
    <dbReference type="NCBI Taxonomy" id="4236"/>
    <lineage>
        <taxon>Eukaryota</taxon>
        <taxon>Viridiplantae</taxon>
        <taxon>Streptophyta</taxon>
        <taxon>Embryophyta</taxon>
        <taxon>Tracheophyta</taxon>
        <taxon>Spermatophyta</taxon>
        <taxon>Magnoliopsida</taxon>
        <taxon>eudicotyledons</taxon>
        <taxon>Gunneridae</taxon>
        <taxon>Pentapetalae</taxon>
        <taxon>asterids</taxon>
        <taxon>campanulids</taxon>
        <taxon>Asterales</taxon>
        <taxon>Asteraceae</taxon>
        <taxon>Cichorioideae</taxon>
        <taxon>Cichorieae</taxon>
        <taxon>Lactucinae</taxon>
        <taxon>Lactuca</taxon>
    </lineage>
</organism>
<feature type="region of interest" description="Disordered" evidence="1">
    <location>
        <begin position="197"/>
        <end position="228"/>
    </location>
</feature>
<reference evidence="3 4" key="1">
    <citation type="journal article" date="2017" name="Nat. Commun.">
        <title>Genome assembly with in vitro proximity ligation data and whole-genome triplication in lettuce.</title>
        <authorList>
            <person name="Reyes-Chin-Wo S."/>
            <person name="Wang Z."/>
            <person name="Yang X."/>
            <person name="Kozik A."/>
            <person name="Arikit S."/>
            <person name="Song C."/>
            <person name="Xia L."/>
            <person name="Froenicke L."/>
            <person name="Lavelle D.O."/>
            <person name="Truco M.J."/>
            <person name="Xia R."/>
            <person name="Zhu S."/>
            <person name="Xu C."/>
            <person name="Xu H."/>
            <person name="Xu X."/>
            <person name="Cox K."/>
            <person name="Korf I."/>
            <person name="Meyers B.C."/>
            <person name="Michelmore R.W."/>
        </authorList>
    </citation>
    <scope>NUCLEOTIDE SEQUENCE [LARGE SCALE GENOMIC DNA]</scope>
    <source>
        <strain evidence="4">cv. Salinas</strain>
        <tissue evidence="3">Seedlings</tissue>
    </source>
</reference>
<evidence type="ECO:0000313" key="3">
    <source>
        <dbReference type="EMBL" id="KAJ0190218.1"/>
    </source>
</evidence>
<dbReference type="Proteomes" id="UP000235145">
    <property type="component" value="Unassembled WGS sequence"/>
</dbReference>
<feature type="domain" description="Replication factor A C-terminal" evidence="2">
    <location>
        <begin position="6"/>
        <end position="139"/>
    </location>
</feature>
<comment type="caution">
    <text evidence="3">The sequence shown here is derived from an EMBL/GenBank/DDBJ whole genome shotgun (WGS) entry which is preliminary data.</text>
</comment>
<evidence type="ECO:0000313" key="4">
    <source>
        <dbReference type="Proteomes" id="UP000235145"/>
    </source>
</evidence>
<name>A0A9R1UNN7_LACSA</name>
<dbReference type="AlphaFoldDB" id="A0A9R1UNN7"/>
<dbReference type="SUPFAM" id="SSF50249">
    <property type="entry name" value="Nucleic acid-binding proteins"/>
    <property type="match status" value="1"/>
</dbReference>
<proteinExistence type="predicted"/>
<dbReference type="InterPro" id="IPR012340">
    <property type="entry name" value="NA-bd_OB-fold"/>
</dbReference>
<dbReference type="Pfam" id="PF08646">
    <property type="entry name" value="Rep_fac-A_C"/>
    <property type="match status" value="1"/>
</dbReference>
<dbReference type="EMBL" id="NBSK02000008">
    <property type="protein sequence ID" value="KAJ0190218.1"/>
    <property type="molecule type" value="Genomic_DNA"/>
</dbReference>
<evidence type="ECO:0000259" key="2">
    <source>
        <dbReference type="Pfam" id="PF08646"/>
    </source>
</evidence>